<organism evidence="2 3">
    <name type="scientific">Pseudomonas alkylphenolica</name>
    <dbReference type="NCBI Taxonomy" id="237609"/>
    <lineage>
        <taxon>Bacteria</taxon>
        <taxon>Pseudomonadati</taxon>
        <taxon>Pseudomonadota</taxon>
        <taxon>Gammaproteobacteria</taxon>
        <taxon>Pseudomonadales</taxon>
        <taxon>Pseudomonadaceae</taxon>
        <taxon>Pseudomonas</taxon>
    </lineage>
</organism>
<evidence type="ECO:0000313" key="2">
    <source>
        <dbReference type="EMBL" id="AIL60258.1"/>
    </source>
</evidence>
<accession>A0A077F492</accession>
<dbReference type="Pfam" id="PF20249">
    <property type="entry name" value="VasX_N"/>
    <property type="match status" value="1"/>
</dbReference>
<name>A0A077F492_9PSED</name>
<dbReference type="RefSeq" id="WP_038607504.1">
    <property type="nucleotide sequence ID" value="NZ_CP009048.1"/>
</dbReference>
<evidence type="ECO:0000313" key="3">
    <source>
        <dbReference type="Proteomes" id="UP000028931"/>
    </source>
</evidence>
<dbReference type="CDD" id="cd20708">
    <property type="entry name" value="MIX_IV"/>
    <property type="match status" value="1"/>
</dbReference>
<evidence type="ECO:0000259" key="1">
    <source>
        <dbReference type="Pfam" id="PF20249"/>
    </source>
</evidence>
<reference evidence="2 3" key="1">
    <citation type="submission" date="2014-07" db="EMBL/GenBank/DDBJ databases">
        <authorList>
            <person name="Lee K."/>
            <person name="Lim J.Y."/>
            <person name="Hwang I."/>
        </authorList>
    </citation>
    <scope>NUCLEOTIDE SEQUENCE [LARGE SCALE GENOMIC DNA]</scope>
    <source>
        <strain evidence="2 3">KL28</strain>
    </source>
</reference>
<dbReference type="AlphaFoldDB" id="A0A077F492"/>
<dbReference type="KEGG" id="palk:PSAKL28_10280"/>
<dbReference type="EMBL" id="CP009048">
    <property type="protein sequence ID" value="AIL60258.1"/>
    <property type="molecule type" value="Genomic_DNA"/>
</dbReference>
<sequence>MSADKLDMIDRLAQAERAARAMPHEDINSPVTPCPASQPELFVVPVRYALAEEQATHPCCTPGVATRSHPMAARRLRGGFLYLWQDQGPLKRYAVTPNGLLSEQALEDDDTLVLNGTLAGLALKKIHNAWMLYCEYPLSAEHCEALSSSTSQPKDKT</sequence>
<dbReference type="OrthoDB" id="7012985at2"/>
<gene>
    <name evidence="2" type="ORF">PSAKL28_10280</name>
</gene>
<dbReference type="Proteomes" id="UP000028931">
    <property type="component" value="Chromosome"/>
</dbReference>
<dbReference type="HOGENOM" id="CLU_1676333_0_0_6"/>
<feature type="domain" description="Toxin VasX N-terminal region" evidence="1">
    <location>
        <begin position="34"/>
        <end position="150"/>
    </location>
</feature>
<proteinExistence type="predicted"/>
<protein>
    <recommendedName>
        <fullName evidence="1">Toxin VasX N-terminal region domain-containing protein</fullName>
    </recommendedName>
</protein>
<dbReference type="InterPro" id="IPR046864">
    <property type="entry name" value="VasX_N"/>
</dbReference>